<evidence type="ECO:0000256" key="3">
    <source>
        <dbReference type="ARBA" id="ARBA00022692"/>
    </source>
</evidence>
<protein>
    <submittedName>
        <fullName evidence="7">Cytochrome C oxidase subunit IV family protein</fullName>
    </submittedName>
</protein>
<feature type="transmembrane region" description="Helical" evidence="6">
    <location>
        <begin position="75"/>
        <end position="97"/>
    </location>
</feature>
<dbReference type="GO" id="GO:0005886">
    <property type="term" value="C:plasma membrane"/>
    <property type="evidence" value="ECO:0007669"/>
    <property type="project" value="UniProtKB-SubCell"/>
</dbReference>
<evidence type="ECO:0000313" key="8">
    <source>
        <dbReference type="Proteomes" id="UP000779809"/>
    </source>
</evidence>
<dbReference type="InterPro" id="IPR005171">
    <property type="entry name" value="Cyt_c_oxidase_su4_prok"/>
</dbReference>
<sequence>MEMTERHQHGEHAEGKATYFYVWGALIVLTVVEIYLAYNRVFPNPLHMLEVLLALSVVKSVLIIGWFMHLKGETIVMKWVLMGSLVMCLLLMFVFFVDAERILKLGTGR</sequence>
<dbReference type="Proteomes" id="UP000779809">
    <property type="component" value="Unassembled WGS sequence"/>
</dbReference>
<keyword evidence="2" id="KW-1003">Cell membrane</keyword>
<evidence type="ECO:0000256" key="6">
    <source>
        <dbReference type="SAM" id="Phobius"/>
    </source>
</evidence>
<dbReference type="InterPro" id="IPR011743">
    <property type="entry name" value="Caa3_sub_IV"/>
</dbReference>
<evidence type="ECO:0000256" key="2">
    <source>
        <dbReference type="ARBA" id="ARBA00022475"/>
    </source>
</evidence>
<organism evidence="7 8">
    <name type="scientific">Candidatus Korobacter versatilis</name>
    <dbReference type="NCBI Taxonomy" id="658062"/>
    <lineage>
        <taxon>Bacteria</taxon>
        <taxon>Pseudomonadati</taxon>
        <taxon>Acidobacteriota</taxon>
        <taxon>Terriglobia</taxon>
        <taxon>Terriglobales</taxon>
        <taxon>Candidatus Korobacteraceae</taxon>
        <taxon>Candidatus Korobacter</taxon>
    </lineage>
</organism>
<dbReference type="Pfam" id="PF03626">
    <property type="entry name" value="COX4_pro"/>
    <property type="match status" value="1"/>
</dbReference>
<feature type="transmembrane region" description="Helical" evidence="6">
    <location>
        <begin position="20"/>
        <end position="38"/>
    </location>
</feature>
<evidence type="ECO:0000313" key="7">
    <source>
        <dbReference type="EMBL" id="MBI2677525.1"/>
    </source>
</evidence>
<name>A0A932A6D0_9BACT</name>
<evidence type="ECO:0000256" key="4">
    <source>
        <dbReference type="ARBA" id="ARBA00022989"/>
    </source>
</evidence>
<keyword evidence="4 6" id="KW-1133">Transmembrane helix</keyword>
<proteinExistence type="predicted"/>
<dbReference type="AlphaFoldDB" id="A0A932A6D0"/>
<comment type="caution">
    <text evidence="7">The sequence shown here is derived from an EMBL/GenBank/DDBJ whole genome shotgun (WGS) entry which is preliminary data.</text>
</comment>
<gene>
    <name evidence="7" type="ORF">HYX28_01945</name>
</gene>
<comment type="subcellular location">
    <subcellularLocation>
        <location evidence="1">Cell membrane</location>
        <topology evidence="1">Multi-pass membrane protein</topology>
    </subcellularLocation>
</comment>
<reference evidence="7" key="1">
    <citation type="submission" date="2020-07" db="EMBL/GenBank/DDBJ databases">
        <title>Huge and variable diversity of episymbiotic CPR bacteria and DPANN archaea in groundwater ecosystems.</title>
        <authorList>
            <person name="He C.Y."/>
            <person name="Keren R."/>
            <person name="Whittaker M."/>
            <person name="Farag I.F."/>
            <person name="Doudna J."/>
            <person name="Cate J.H.D."/>
            <person name="Banfield J.F."/>
        </authorList>
    </citation>
    <scope>NUCLEOTIDE SEQUENCE</scope>
    <source>
        <strain evidence="7">NC_groundwater_580_Pr5_B-0.1um_64_19</strain>
    </source>
</reference>
<accession>A0A932A6D0</accession>
<evidence type="ECO:0000256" key="5">
    <source>
        <dbReference type="ARBA" id="ARBA00023136"/>
    </source>
</evidence>
<dbReference type="EMBL" id="JACPNR010000004">
    <property type="protein sequence ID" value="MBI2677525.1"/>
    <property type="molecule type" value="Genomic_DNA"/>
</dbReference>
<keyword evidence="3 6" id="KW-0812">Transmembrane</keyword>
<dbReference type="NCBIfam" id="TIGR02229">
    <property type="entry name" value="caa3_sub_IV"/>
    <property type="match status" value="1"/>
</dbReference>
<keyword evidence="5 6" id="KW-0472">Membrane</keyword>
<evidence type="ECO:0000256" key="1">
    <source>
        <dbReference type="ARBA" id="ARBA00004651"/>
    </source>
</evidence>
<feature type="transmembrane region" description="Helical" evidence="6">
    <location>
        <begin position="50"/>
        <end position="69"/>
    </location>
</feature>